<evidence type="ECO:0000313" key="3">
    <source>
        <dbReference type="EMBL" id="TKA32741.1"/>
    </source>
</evidence>
<sequence length="152" mass="16762">MNFLHATPGLSSETLPIYRVRETSSPPPYYNTTDDQAGSPQDTFPLPDQLTAPRPPAPARVARSRLPVFSATVIATVSEGDHALPTAAATDYEDLSQLESSANSEERGVDLRAVGRRWRECWWHEMIFFVFIAVPAGFALTFMGLVIAGYYV</sequence>
<proteinExistence type="predicted"/>
<dbReference type="AlphaFoldDB" id="A0A4U0UBB8"/>
<name>A0A4U0UBB8_9PEZI</name>
<dbReference type="EMBL" id="NAJL01000004">
    <property type="protein sequence ID" value="TKA32741.1"/>
    <property type="molecule type" value="Genomic_DNA"/>
</dbReference>
<keyword evidence="2" id="KW-0812">Transmembrane</keyword>
<accession>A0A4U0UBB8</accession>
<keyword evidence="2" id="KW-0472">Membrane</keyword>
<keyword evidence="2" id="KW-1133">Transmembrane helix</keyword>
<organism evidence="3 4">
    <name type="scientific">Salinomyces thailandicus</name>
    <dbReference type="NCBI Taxonomy" id="706561"/>
    <lineage>
        <taxon>Eukaryota</taxon>
        <taxon>Fungi</taxon>
        <taxon>Dikarya</taxon>
        <taxon>Ascomycota</taxon>
        <taxon>Pezizomycotina</taxon>
        <taxon>Dothideomycetes</taxon>
        <taxon>Dothideomycetidae</taxon>
        <taxon>Mycosphaerellales</taxon>
        <taxon>Teratosphaeriaceae</taxon>
        <taxon>Salinomyces</taxon>
    </lineage>
</organism>
<dbReference type="Proteomes" id="UP000308549">
    <property type="component" value="Unassembled WGS sequence"/>
</dbReference>
<feature type="compositionally biased region" description="Polar residues" evidence="1">
    <location>
        <begin position="30"/>
        <end position="42"/>
    </location>
</feature>
<keyword evidence="4" id="KW-1185">Reference proteome</keyword>
<feature type="region of interest" description="Disordered" evidence="1">
    <location>
        <begin position="15"/>
        <end position="57"/>
    </location>
</feature>
<feature type="transmembrane region" description="Helical" evidence="2">
    <location>
        <begin position="126"/>
        <end position="151"/>
    </location>
</feature>
<evidence type="ECO:0000256" key="2">
    <source>
        <dbReference type="SAM" id="Phobius"/>
    </source>
</evidence>
<comment type="caution">
    <text evidence="3">The sequence shown here is derived from an EMBL/GenBank/DDBJ whole genome shotgun (WGS) entry which is preliminary data.</text>
</comment>
<reference evidence="3 4" key="1">
    <citation type="submission" date="2017-03" db="EMBL/GenBank/DDBJ databases">
        <title>Genomes of endolithic fungi from Antarctica.</title>
        <authorList>
            <person name="Coleine C."/>
            <person name="Masonjones S."/>
            <person name="Stajich J.E."/>
        </authorList>
    </citation>
    <scope>NUCLEOTIDE SEQUENCE [LARGE SCALE GENOMIC DNA]</scope>
    <source>
        <strain evidence="3 4">CCFEE 6315</strain>
    </source>
</reference>
<gene>
    <name evidence="3" type="ORF">B0A50_00966</name>
</gene>
<evidence type="ECO:0000313" key="4">
    <source>
        <dbReference type="Proteomes" id="UP000308549"/>
    </source>
</evidence>
<evidence type="ECO:0000256" key="1">
    <source>
        <dbReference type="SAM" id="MobiDB-lite"/>
    </source>
</evidence>
<protein>
    <submittedName>
        <fullName evidence="3">Uncharacterized protein</fullName>
    </submittedName>
</protein>